<evidence type="ECO:0000256" key="14">
    <source>
        <dbReference type="SAM" id="Phobius"/>
    </source>
</evidence>
<dbReference type="Proteomes" id="UP001151699">
    <property type="component" value="Chromosome X"/>
</dbReference>
<evidence type="ECO:0000256" key="5">
    <source>
        <dbReference type="ARBA" id="ARBA00022832"/>
    </source>
</evidence>
<evidence type="ECO:0000256" key="8">
    <source>
        <dbReference type="ARBA" id="ARBA00023004"/>
    </source>
</evidence>
<evidence type="ECO:0000313" key="16">
    <source>
        <dbReference type="EMBL" id="KAJ6637648.1"/>
    </source>
</evidence>
<dbReference type="Pfam" id="PF00487">
    <property type="entry name" value="FA_desaturase"/>
    <property type="match status" value="1"/>
</dbReference>
<evidence type="ECO:0000256" key="11">
    <source>
        <dbReference type="ARBA" id="ARBA00023160"/>
    </source>
</evidence>
<dbReference type="PRINTS" id="PR00075">
    <property type="entry name" value="FACDDSATRASE"/>
</dbReference>
<feature type="transmembrane region" description="Helical" evidence="14">
    <location>
        <begin position="82"/>
        <end position="100"/>
    </location>
</feature>
<dbReference type="OrthoDB" id="10260134at2759"/>
<keyword evidence="11 12" id="KW-0275">Fatty acid biosynthesis</keyword>
<name>A0A9Q0RZ64_9DIPT</name>
<feature type="coiled-coil region" evidence="13">
    <location>
        <begin position="335"/>
        <end position="362"/>
    </location>
</feature>
<protein>
    <submittedName>
        <fullName evidence="16">Acyl-CoA Delta-9 desaturase</fullName>
    </submittedName>
</protein>
<keyword evidence="6 14" id="KW-1133">Transmembrane helix</keyword>
<comment type="domain">
    <text evidence="12">The histidine box domains are involved in binding the catalytic metal ions.</text>
</comment>
<dbReference type="GO" id="GO:0004768">
    <property type="term" value="F:stearoyl-CoA 9-desaturase activity"/>
    <property type="evidence" value="ECO:0007669"/>
    <property type="project" value="TreeGrafter"/>
</dbReference>
<gene>
    <name evidence="16" type="primary">FAD9_7</name>
    <name evidence="16" type="ORF">Bhyg_10379</name>
</gene>
<keyword evidence="10 14" id="KW-0472">Membrane</keyword>
<keyword evidence="5" id="KW-0276">Fatty acid metabolism</keyword>
<evidence type="ECO:0000256" key="12">
    <source>
        <dbReference type="RuleBase" id="RU000581"/>
    </source>
</evidence>
<keyword evidence="9" id="KW-0443">Lipid metabolism</keyword>
<keyword evidence="3 12" id="KW-0444">Lipid biosynthesis</keyword>
<comment type="cofactor">
    <cofactor evidence="12">
        <name>Fe(2+)</name>
        <dbReference type="ChEBI" id="CHEBI:29033"/>
    </cofactor>
</comment>
<sequence length="399" mass="47369">MAPNQHGTESSDVDAYDAPVVKPDLKMPRDYPNANPYDTKPGEKPYKLEIVWRNVLVFAYLHAACVYATYMPINWKEATFGFLYGFISSYGISAGAHRYWAHKCYKVTRPLYYILLFLQTTALQNCVIEWVRDHRVHHKYSDTNADPHNASRGFFFSHMGWLMCKKHPDVLKYGKRIDMSDLTSDPVLRFQKKYYAPLVLFCTFLLPIFICMYFFGSPFWKAYHWHILRYVITLHITWSINSVSHIWGSKPFEKDIKPTDTFAIGFMAFGEGWHNYHHVYPFDYKVSELPRYWCNFTIPFIDFFAWLGWAYDLKTVSDEMVRRRVLRTGDGSHRYSKEEQKKKTAKELVEAFNETYNEEEEERLKQNVARIRDHYWGWGDDDMLQEDINDIKTINRKSN</sequence>
<accession>A0A9Q0RZ64</accession>
<comment type="subcellular location">
    <subcellularLocation>
        <location evidence="1">Membrane</location>
        <topology evidence="1">Multi-pass membrane protein</topology>
    </subcellularLocation>
</comment>
<evidence type="ECO:0000313" key="17">
    <source>
        <dbReference type="Proteomes" id="UP001151699"/>
    </source>
</evidence>
<organism evidence="16 17">
    <name type="scientific">Pseudolycoriella hygida</name>
    <dbReference type="NCBI Taxonomy" id="35572"/>
    <lineage>
        <taxon>Eukaryota</taxon>
        <taxon>Metazoa</taxon>
        <taxon>Ecdysozoa</taxon>
        <taxon>Arthropoda</taxon>
        <taxon>Hexapoda</taxon>
        <taxon>Insecta</taxon>
        <taxon>Pterygota</taxon>
        <taxon>Neoptera</taxon>
        <taxon>Endopterygota</taxon>
        <taxon>Diptera</taxon>
        <taxon>Nematocera</taxon>
        <taxon>Sciaroidea</taxon>
        <taxon>Sciaridae</taxon>
        <taxon>Pseudolycoriella</taxon>
    </lineage>
</organism>
<dbReference type="PANTHER" id="PTHR11351:SF31">
    <property type="entry name" value="DESATURASE 1, ISOFORM A-RELATED"/>
    <property type="match status" value="1"/>
</dbReference>
<keyword evidence="17" id="KW-1185">Reference proteome</keyword>
<dbReference type="PANTHER" id="PTHR11351">
    <property type="entry name" value="ACYL-COA DESATURASE"/>
    <property type="match status" value="1"/>
</dbReference>
<dbReference type="EMBL" id="WJQU01000003">
    <property type="protein sequence ID" value="KAJ6637648.1"/>
    <property type="molecule type" value="Genomic_DNA"/>
</dbReference>
<dbReference type="GO" id="GO:0005789">
    <property type="term" value="C:endoplasmic reticulum membrane"/>
    <property type="evidence" value="ECO:0007669"/>
    <property type="project" value="TreeGrafter"/>
</dbReference>
<evidence type="ECO:0000256" key="7">
    <source>
        <dbReference type="ARBA" id="ARBA00023002"/>
    </source>
</evidence>
<evidence type="ECO:0000256" key="2">
    <source>
        <dbReference type="ARBA" id="ARBA00009295"/>
    </source>
</evidence>
<dbReference type="InterPro" id="IPR015876">
    <property type="entry name" value="Acyl-CoA_DS"/>
</dbReference>
<proteinExistence type="inferred from homology"/>
<evidence type="ECO:0000256" key="1">
    <source>
        <dbReference type="ARBA" id="ARBA00004141"/>
    </source>
</evidence>
<feature type="transmembrane region" description="Helical" evidence="14">
    <location>
        <begin position="194"/>
        <end position="215"/>
    </location>
</feature>
<dbReference type="InterPro" id="IPR005804">
    <property type="entry name" value="FA_desaturase_dom"/>
</dbReference>
<keyword evidence="8" id="KW-0408">Iron</keyword>
<keyword evidence="7 12" id="KW-0560">Oxidoreductase</keyword>
<dbReference type="GO" id="GO:0005506">
    <property type="term" value="F:iron ion binding"/>
    <property type="evidence" value="ECO:0007669"/>
    <property type="project" value="TreeGrafter"/>
</dbReference>
<evidence type="ECO:0000256" key="10">
    <source>
        <dbReference type="ARBA" id="ARBA00023136"/>
    </source>
</evidence>
<comment type="caution">
    <text evidence="16">The sequence shown here is derived from an EMBL/GenBank/DDBJ whole genome shotgun (WGS) entry which is preliminary data.</text>
</comment>
<feature type="domain" description="Fatty acid desaturase" evidence="15">
    <location>
        <begin position="79"/>
        <end position="292"/>
    </location>
</feature>
<evidence type="ECO:0000256" key="6">
    <source>
        <dbReference type="ARBA" id="ARBA00022989"/>
    </source>
</evidence>
<evidence type="ECO:0000256" key="9">
    <source>
        <dbReference type="ARBA" id="ARBA00023098"/>
    </source>
</evidence>
<comment type="similarity">
    <text evidence="2 12">Belongs to the fatty acid desaturase type 1 family.</text>
</comment>
<keyword evidence="4 12" id="KW-0812">Transmembrane</keyword>
<evidence type="ECO:0000256" key="4">
    <source>
        <dbReference type="ARBA" id="ARBA00022692"/>
    </source>
</evidence>
<feature type="transmembrane region" description="Helical" evidence="14">
    <location>
        <begin position="50"/>
        <end position="70"/>
    </location>
</feature>
<evidence type="ECO:0000256" key="13">
    <source>
        <dbReference type="SAM" id="Coils"/>
    </source>
</evidence>
<dbReference type="CDD" id="cd03505">
    <property type="entry name" value="Delta9-FADS-like"/>
    <property type="match status" value="1"/>
</dbReference>
<evidence type="ECO:0000259" key="15">
    <source>
        <dbReference type="Pfam" id="PF00487"/>
    </source>
</evidence>
<dbReference type="GO" id="GO:0006636">
    <property type="term" value="P:unsaturated fatty acid biosynthetic process"/>
    <property type="evidence" value="ECO:0007669"/>
    <property type="project" value="TreeGrafter"/>
</dbReference>
<dbReference type="AlphaFoldDB" id="A0A9Q0RZ64"/>
<evidence type="ECO:0000256" key="3">
    <source>
        <dbReference type="ARBA" id="ARBA00022516"/>
    </source>
</evidence>
<reference evidence="16" key="1">
    <citation type="submission" date="2022-07" db="EMBL/GenBank/DDBJ databases">
        <authorList>
            <person name="Trinca V."/>
            <person name="Uliana J.V.C."/>
            <person name="Torres T.T."/>
            <person name="Ward R.J."/>
            <person name="Monesi N."/>
        </authorList>
    </citation>
    <scope>NUCLEOTIDE SEQUENCE</scope>
    <source>
        <strain evidence="16">HSMRA1968</strain>
        <tissue evidence="16">Whole embryos</tissue>
    </source>
</reference>
<keyword evidence="13" id="KW-0175">Coiled coil</keyword>